<proteinExistence type="predicted"/>
<accession>A0A2P6V679</accession>
<dbReference type="OrthoDB" id="512943at2759"/>
<organism evidence="2 3">
    <name type="scientific">Micractinium conductrix</name>
    <dbReference type="NCBI Taxonomy" id="554055"/>
    <lineage>
        <taxon>Eukaryota</taxon>
        <taxon>Viridiplantae</taxon>
        <taxon>Chlorophyta</taxon>
        <taxon>core chlorophytes</taxon>
        <taxon>Trebouxiophyceae</taxon>
        <taxon>Chlorellales</taxon>
        <taxon>Chlorellaceae</taxon>
        <taxon>Chlorella clade</taxon>
        <taxon>Micractinium</taxon>
    </lineage>
</organism>
<dbReference type="Proteomes" id="UP000239649">
    <property type="component" value="Unassembled WGS sequence"/>
</dbReference>
<evidence type="ECO:0000313" key="2">
    <source>
        <dbReference type="EMBL" id="PSC69591.1"/>
    </source>
</evidence>
<evidence type="ECO:0000313" key="3">
    <source>
        <dbReference type="Proteomes" id="UP000239649"/>
    </source>
</evidence>
<feature type="compositionally biased region" description="Basic and acidic residues" evidence="1">
    <location>
        <begin position="23"/>
        <end position="34"/>
    </location>
</feature>
<feature type="region of interest" description="Disordered" evidence="1">
    <location>
        <begin position="59"/>
        <end position="84"/>
    </location>
</feature>
<sequence>MGGCCGKEAGPDAEIYRSAQRSRLPDTEADREARAAAAAAAEARQQKWAGTPVGKAALKSVKQVQEERAAGRPDSKDTVKDWLS</sequence>
<feature type="compositionally biased region" description="Basic and acidic residues" evidence="1">
    <location>
        <begin position="64"/>
        <end position="84"/>
    </location>
</feature>
<keyword evidence="3" id="KW-1185">Reference proteome</keyword>
<gene>
    <name evidence="2" type="ORF">C2E20_6910</name>
</gene>
<comment type="caution">
    <text evidence="2">The sequence shown here is derived from an EMBL/GenBank/DDBJ whole genome shotgun (WGS) entry which is preliminary data.</text>
</comment>
<dbReference type="AlphaFoldDB" id="A0A2P6V679"/>
<feature type="region of interest" description="Disordered" evidence="1">
    <location>
        <begin position="16"/>
        <end position="38"/>
    </location>
</feature>
<protein>
    <submittedName>
        <fullName evidence="2">DNA repair complementing XP-C cells</fullName>
    </submittedName>
</protein>
<reference evidence="2 3" key="1">
    <citation type="journal article" date="2018" name="Plant J.">
        <title>Genome sequences of Chlorella sorokiniana UTEX 1602 and Micractinium conductrix SAG 241.80: implications to maltose excretion by a green alga.</title>
        <authorList>
            <person name="Arriola M.B."/>
            <person name="Velmurugan N."/>
            <person name="Zhang Y."/>
            <person name="Plunkett M.H."/>
            <person name="Hondzo H."/>
            <person name="Barney B.M."/>
        </authorList>
    </citation>
    <scope>NUCLEOTIDE SEQUENCE [LARGE SCALE GENOMIC DNA]</scope>
    <source>
        <strain evidence="2 3">SAG 241.80</strain>
    </source>
</reference>
<dbReference type="EMBL" id="LHPF02000025">
    <property type="protein sequence ID" value="PSC69591.1"/>
    <property type="molecule type" value="Genomic_DNA"/>
</dbReference>
<evidence type="ECO:0000256" key="1">
    <source>
        <dbReference type="SAM" id="MobiDB-lite"/>
    </source>
</evidence>
<name>A0A2P6V679_9CHLO</name>